<dbReference type="AlphaFoldDB" id="A0A146LTE0"/>
<gene>
    <name evidence="12" type="primary">eif1a_0</name>
    <name evidence="12" type="ORF">g.16991</name>
</gene>
<sequence>MSKNKNKNKGSRRYHEERSELRLKEEGQEYAQVLRMLGNGRLEAHCFDGVTRICHICGNMRKKIWINTGDIILVSLRDFQDSKADVIGRYTADEARKLKTRGELPDNLEVNKTDKTNGLDDVPFDFADI</sequence>
<comment type="function">
    <text evidence="5 9">Component of the 43S pre-initiation complex (43S PIC), which binds to the mRNA cap-proximal region, scans mRNA 5'-untranslated region, and locates the initiation codon. This protein enhances formation of the cap-proximal complex. Together with EIF1, facilitates scanning, start codon recognition, promotion of the assembly of 48S complex at the initiation codon (43S PIC becomes 48S PIC after the start codon is reached), and dissociation of aberrant complexes. After start codon location, together with EIF5B orients the initiator methionine-tRNA in a conformation that allows 60S ribosomal subunit joining to form the 80S initiation complex. Is released after 80S initiation complex formation, just after GTP hydrolysis by EIF5B, and before release of EIF5B. Its globular part is located in the A site of the 40S ribosomal subunit. Its interaction with EIF5 during scanning contribute to the maintenance of EIF1 within the open 43S PIC. In contrast to yeast orthologs, does not bind EIF1.</text>
</comment>
<name>A0A146LTE0_LYGHE</name>
<dbReference type="GO" id="GO:0003723">
    <property type="term" value="F:RNA binding"/>
    <property type="evidence" value="ECO:0007669"/>
    <property type="project" value="InterPro"/>
</dbReference>
<feature type="region of interest" description="Disordered" evidence="10">
    <location>
        <begin position="1"/>
        <end position="20"/>
    </location>
</feature>
<evidence type="ECO:0000259" key="11">
    <source>
        <dbReference type="PROSITE" id="PS50832"/>
    </source>
</evidence>
<evidence type="ECO:0000256" key="1">
    <source>
        <dbReference type="ARBA" id="ARBA00007392"/>
    </source>
</evidence>
<dbReference type="CDD" id="cd05793">
    <property type="entry name" value="S1_IF1A"/>
    <property type="match status" value="1"/>
</dbReference>
<evidence type="ECO:0000256" key="5">
    <source>
        <dbReference type="ARBA" id="ARBA00045454"/>
    </source>
</evidence>
<dbReference type="InterPro" id="IPR012340">
    <property type="entry name" value="NA-bd_OB-fold"/>
</dbReference>
<evidence type="ECO:0000256" key="7">
    <source>
        <dbReference type="PROSITE-ProRule" id="PRU00181"/>
    </source>
</evidence>
<dbReference type="InterPro" id="IPR006196">
    <property type="entry name" value="RNA-binding_domain_S1_IF1"/>
</dbReference>
<evidence type="ECO:0000256" key="10">
    <source>
        <dbReference type="SAM" id="MobiDB-lite"/>
    </source>
</evidence>
<evidence type="ECO:0000256" key="3">
    <source>
        <dbReference type="ARBA" id="ARBA00022917"/>
    </source>
</evidence>
<reference evidence="12" key="1">
    <citation type="journal article" date="2016" name="Gigascience">
        <title>De novo construction of an expanded transcriptome assembly for the western tarnished plant bug, Lygus hesperus.</title>
        <authorList>
            <person name="Tassone E.E."/>
            <person name="Geib S.M."/>
            <person name="Hall B."/>
            <person name="Fabrick J.A."/>
            <person name="Brent C.S."/>
            <person name="Hull J.J."/>
        </authorList>
    </citation>
    <scope>NUCLEOTIDE SEQUENCE</scope>
</reference>
<dbReference type="EMBL" id="GDHC01007625">
    <property type="protein sequence ID" value="JAQ11004.1"/>
    <property type="molecule type" value="Transcribed_RNA"/>
</dbReference>
<evidence type="ECO:0000256" key="9">
    <source>
        <dbReference type="RuleBase" id="RU004365"/>
    </source>
</evidence>
<organism evidence="12">
    <name type="scientific">Lygus hesperus</name>
    <name type="common">Western plant bug</name>
    <dbReference type="NCBI Taxonomy" id="30085"/>
    <lineage>
        <taxon>Eukaryota</taxon>
        <taxon>Metazoa</taxon>
        <taxon>Ecdysozoa</taxon>
        <taxon>Arthropoda</taxon>
        <taxon>Hexapoda</taxon>
        <taxon>Insecta</taxon>
        <taxon>Pterygota</taxon>
        <taxon>Neoptera</taxon>
        <taxon>Paraneoptera</taxon>
        <taxon>Hemiptera</taxon>
        <taxon>Heteroptera</taxon>
        <taxon>Panheteroptera</taxon>
        <taxon>Cimicomorpha</taxon>
        <taxon>Miridae</taxon>
        <taxon>Mirini</taxon>
        <taxon>Lygus</taxon>
    </lineage>
</organism>
<dbReference type="SUPFAM" id="SSF50249">
    <property type="entry name" value="Nucleic acid-binding proteins"/>
    <property type="match status" value="1"/>
</dbReference>
<protein>
    <recommendedName>
        <fullName evidence="4">Eukaryotic translation initiation factor 4C</fullName>
    </recommendedName>
</protein>
<proteinExistence type="inferred from homology"/>
<evidence type="ECO:0000256" key="8">
    <source>
        <dbReference type="RuleBase" id="RU004364"/>
    </source>
</evidence>
<dbReference type="HAMAP" id="MF_00216">
    <property type="entry name" value="aIF_1A"/>
    <property type="match status" value="1"/>
</dbReference>
<dbReference type="Pfam" id="PF01176">
    <property type="entry name" value="eIF-1a"/>
    <property type="match status" value="1"/>
</dbReference>
<dbReference type="PROSITE" id="PS01262">
    <property type="entry name" value="IF1A"/>
    <property type="match status" value="1"/>
</dbReference>
<evidence type="ECO:0000313" key="12">
    <source>
        <dbReference type="EMBL" id="JAQ11004.1"/>
    </source>
</evidence>
<evidence type="ECO:0000256" key="6">
    <source>
        <dbReference type="ARBA" id="ARBA00047113"/>
    </source>
</evidence>
<keyword evidence="3 7" id="KW-0648">Protein biosynthesis</keyword>
<dbReference type="PANTHER" id="PTHR21668">
    <property type="entry name" value="EIF-1A"/>
    <property type="match status" value="1"/>
</dbReference>
<dbReference type="Gene3D" id="2.40.50.140">
    <property type="entry name" value="Nucleic acid-binding proteins"/>
    <property type="match status" value="1"/>
</dbReference>
<dbReference type="GO" id="GO:0003743">
    <property type="term" value="F:translation initiation factor activity"/>
    <property type="evidence" value="ECO:0007669"/>
    <property type="project" value="UniProtKB-UniRule"/>
</dbReference>
<comment type="subunit">
    <text evidence="6">Component of the 43S pre-initiation complex (43S PIC), which is composed of the 40S ribosomal subunit, EIF1, eIF1A (EIF1AX), eIF3 complex, EIF5 and eIF2-GTP-initiator tRNA complex (eIF2 ternary complex). Interacts with EIF5; this interaction contributes to the maintenance of EIF1 within the open 43S PIC. Interacts through its C-terminal domain (CTD) with the CTD of EIF5B; from the location of the start codon by the 43S complex until the formation of the 80S complex.</text>
</comment>
<dbReference type="InterPro" id="IPR001253">
    <property type="entry name" value="TIF_eIF-1A"/>
</dbReference>
<comment type="similarity">
    <text evidence="1 8">Belongs to the eIF-1A family.</text>
</comment>
<dbReference type="NCBIfam" id="TIGR00523">
    <property type="entry name" value="eIF-1A"/>
    <property type="match status" value="1"/>
</dbReference>
<dbReference type="InterPro" id="IPR018104">
    <property type="entry name" value="TIF_eIF-1A_CS"/>
</dbReference>
<feature type="domain" description="S1-like" evidence="11">
    <location>
        <begin position="17"/>
        <end position="91"/>
    </location>
</feature>
<evidence type="ECO:0000256" key="2">
    <source>
        <dbReference type="ARBA" id="ARBA00022540"/>
    </source>
</evidence>
<dbReference type="SMART" id="SM00652">
    <property type="entry name" value="eIF1a"/>
    <property type="match status" value="1"/>
</dbReference>
<accession>A0A146LTE0</accession>
<evidence type="ECO:0000256" key="4">
    <source>
        <dbReference type="ARBA" id="ARBA00032507"/>
    </source>
</evidence>
<keyword evidence="2 7" id="KW-0396">Initiation factor</keyword>
<dbReference type="PROSITE" id="PS50832">
    <property type="entry name" value="S1_IF1_TYPE"/>
    <property type="match status" value="1"/>
</dbReference>
<feature type="compositionally biased region" description="Basic residues" evidence="10">
    <location>
        <begin position="1"/>
        <end position="12"/>
    </location>
</feature>